<feature type="domain" description="C2H2-type" evidence="3">
    <location>
        <begin position="369"/>
        <end position="397"/>
    </location>
</feature>
<feature type="domain" description="C2H2-type" evidence="3">
    <location>
        <begin position="249"/>
        <end position="277"/>
    </location>
</feature>
<gene>
    <name evidence="4" type="ORF">LNINA_LOCUS5628</name>
</gene>
<sequence length="1100" mass="124992">MTSKIRSKEEKGKNISSLGQNNEDFEDVDYSLLRKPINTSITGFAQARKIFDLATEELKELLSRECDLLYECRVCRNLFRSLANFISHKRVYCKEKFNCKVHSHFIKTNDEMQKIKRLEESYHNFFQENVDIDSNKDDEIEDRIPLTKDLTSIVEKMVISKGVAEEQIDNQDIVLQKIPKSAVAVYQTIQSENNKSNMLCEVTELDNILSRENAVMQNDGKFKVQGTNEESENVIQISDDDDNDSIEDLKCKLCDQHFSSQKTLKSHIKIKHLESRLVYPCPDCLEIFSTCWSVYRHLFKVHRKTAAQIRRLRETIQSKGFRMNNPPAFYEKRKASTKVATSTKITDEERIDQENQAWLENIEGDGEIPRCGGCGRTFERRAALTAHTNTCQSRSRALTRRPPETKKIEIQIRKDYNKGPSSSNTPSKSQDKSAEEVSLETPTKSQQQKDDIESRNDVTLTEAVMSIVGITGGDENNEIQESNAQPKYDIESLKPMHKLPFSHQEEKSNFNALKQRMLQEIELEQLLCKKCDKCFQELIELFDHVAGHYNWMRYACKLCPFKHYEYEKVVEHIRVVHKLKGDSDFSALKAIDGVKAAEYSDLKDDVNETSPDSRRPSRCSSESSRFSDDSSSSSTRIEVGSRKRKMNPGRNVSKKKRVVLNDEGDGDSKDSGSSPLKMSTENDLSSKSRVFDENSSDMDDSEVRSTKLKYTLSTSRRPVRKRTKPKNEDYEYDLSNLLKLEAQGYRDSFSSSAKPAVTKRKNQQDLHYNYAIINKECCGALALMARQSVEENKALVKTTNVEKILNTTKEKRISNIFVRPMLPKITRIEKVLSVDSGPTLSKENQSASLLKQNKIINKQPLDFKDVPEDTATEVTQTNDLIIKTKSQSEGKKSDERNENHNETGEINKIPTKPAIDDKTSSQNKGKSQNLNVVPIKLHKPGILQNPLIKKNMTEFSKAGMKTKILVIKYKGKDGVTNVKAPKNIPTIKIKDPKLNKCNERIKSDQVFVIPVPKGEGTAIPRPSIANNNNKTEIPSSATQFKSAISNEELNNHCNVASKNNATEKNENQDKPEVHIENTNAETPVNNKPLSTPDAELAITN</sequence>
<proteinExistence type="predicted"/>
<dbReference type="InterPro" id="IPR039149">
    <property type="entry name" value="ZNF800"/>
</dbReference>
<feature type="compositionally biased region" description="Polar residues" evidence="2">
    <location>
        <begin position="387"/>
        <end position="396"/>
    </location>
</feature>
<evidence type="ECO:0000259" key="3">
    <source>
        <dbReference type="PROSITE" id="PS50157"/>
    </source>
</evidence>
<feature type="compositionally biased region" description="Basic and acidic residues" evidence="2">
    <location>
        <begin position="401"/>
        <end position="417"/>
    </location>
</feature>
<feature type="compositionally biased region" description="Basic and acidic residues" evidence="2">
    <location>
        <begin position="602"/>
        <end position="615"/>
    </location>
</feature>
<evidence type="ECO:0000313" key="4">
    <source>
        <dbReference type="EMBL" id="CAK1546021.1"/>
    </source>
</evidence>
<feature type="region of interest" description="Disordered" evidence="2">
    <location>
        <begin position="874"/>
        <end position="931"/>
    </location>
</feature>
<feature type="compositionally biased region" description="Polar residues" evidence="2">
    <location>
        <begin position="1076"/>
        <end position="1089"/>
    </location>
</feature>
<feature type="domain" description="C2H2-type" evidence="3">
    <location>
        <begin position="70"/>
        <end position="97"/>
    </location>
</feature>
<feature type="compositionally biased region" description="Basic residues" evidence="2">
    <location>
        <begin position="642"/>
        <end position="658"/>
    </location>
</feature>
<feature type="compositionally biased region" description="Polar residues" evidence="2">
    <location>
        <begin position="419"/>
        <end position="428"/>
    </location>
</feature>
<keyword evidence="5" id="KW-1185">Reference proteome</keyword>
<organism evidence="4 5">
    <name type="scientific">Leptosia nina</name>
    <dbReference type="NCBI Taxonomy" id="320188"/>
    <lineage>
        <taxon>Eukaryota</taxon>
        <taxon>Metazoa</taxon>
        <taxon>Ecdysozoa</taxon>
        <taxon>Arthropoda</taxon>
        <taxon>Hexapoda</taxon>
        <taxon>Insecta</taxon>
        <taxon>Pterygota</taxon>
        <taxon>Neoptera</taxon>
        <taxon>Endopterygota</taxon>
        <taxon>Lepidoptera</taxon>
        <taxon>Glossata</taxon>
        <taxon>Ditrysia</taxon>
        <taxon>Papilionoidea</taxon>
        <taxon>Pieridae</taxon>
        <taxon>Pierinae</taxon>
        <taxon>Leptosia</taxon>
    </lineage>
</organism>
<dbReference type="PROSITE" id="PS50157">
    <property type="entry name" value="ZINC_FINGER_C2H2_2"/>
    <property type="match status" value="3"/>
</dbReference>
<dbReference type="AlphaFoldDB" id="A0AAV1J9H0"/>
<feature type="compositionally biased region" description="Basic and acidic residues" evidence="2">
    <location>
        <begin position="447"/>
        <end position="456"/>
    </location>
</feature>
<feature type="region of interest" description="Disordered" evidence="2">
    <location>
        <begin position="602"/>
        <end position="727"/>
    </location>
</feature>
<accession>A0AAV1J9H0</accession>
<dbReference type="Gene3D" id="3.30.160.60">
    <property type="entry name" value="Classic Zinc Finger"/>
    <property type="match status" value="1"/>
</dbReference>
<name>A0AAV1J9H0_9NEOP</name>
<feature type="compositionally biased region" description="Basic and acidic residues" evidence="2">
    <location>
        <begin position="1061"/>
        <end position="1075"/>
    </location>
</feature>
<dbReference type="SMART" id="SM00355">
    <property type="entry name" value="ZnF_C2H2"/>
    <property type="match status" value="6"/>
</dbReference>
<protein>
    <recommendedName>
        <fullName evidence="3">C2H2-type domain-containing protein</fullName>
    </recommendedName>
</protein>
<dbReference type="PANTHER" id="PTHR21020:SF0">
    <property type="entry name" value="ZINC FINGER PROTEIN 800"/>
    <property type="match status" value="1"/>
</dbReference>
<evidence type="ECO:0000313" key="5">
    <source>
        <dbReference type="Proteomes" id="UP001497472"/>
    </source>
</evidence>
<keyword evidence="1" id="KW-0479">Metal-binding</keyword>
<keyword evidence="1" id="KW-0862">Zinc</keyword>
<dbReference type="EMBL" id="CAVLEF010000007">
    <property type="protein sequence ID" value="CAK1546021.1"/>
    <property type="molecule type" value="Genomic_DNA"/>
</dbReference>
<dbReference type="Proteomes" id="UP001497472">
    <property type="component" value="Unassembled WGS sequence"/>
</dbReference>
<feature type="region of interest" description="Disordered" evidence="2">
    <location>
        <begin position="387"/>
        <end position="458"/>
    </location>
</feature>
<dbReference type="GO" id="GO:0008270">
    <property type="term" value="F:zinc ion binding"/>
    <property type="evidence" value="ECO:0007669"/>
    <property type="project" value="UniProtKB-KW"/>
</dbReference>
<keyword evidence="1" id="KW-0863">Zinc-finger</keyword>
<feature type="compositionally biased region" description="Basic and acidic residues" evidence="2">
    <location>
        <begin position="886"/>
        <end position="905"/>
    </location>
</feature>
<dbReference type="Pfam" id="PF00096">
    <property type="entry name" value="zf-C2H2"/>
    <property type="match status" value="2"/>
</dbReference>
<dbReference type="InterPro" id="IPR013087">
    <property type="entry name" value="Znf_C2H2_type"/>
</dbReference>
<feature type="compositionally biased region" description="Low complexity" evidence="2">
    <location>
        <begin position="618"/>
        <end position="634"/>
    </location>
</feature>
<feature type="compositionally biased region" description="Polar residues" evidence="2">
    <location>
        <begin position="874"/>
        <end position="885"/>
    </location>
</feature>
<feature type="compositionally biased region" description="Polar residues" evidence="2">
    <location>
        <begin position="920"/>
        <end position="931"/>
    </location>
</feature>
<comment type="caution">
    <text evidence="4">The sequence shown here is derived from an EMBL/GenBank/DDBJ whole genome shotgun (WGS) entry which is preliminary data.</text>
</comment>
<reference evidence="4 5" key="1">
    <citation type="submission" date="2023-11" db="EMBL/GenBank/DDBJ databases">
        <authorList>
            <person name="Okamura Y."/>
        </authorList>
    </citation>
    <scope>NUCLEOTIDE SEQUENCE [LARGE SCALE GENOMIC DNA]</scope>
</reference>
<evidence type="ECO:0000256" key="1">
    <source>
        <dbReference type="PROSITE-ProRule" id="PRU00042"/>
    </source>
</evidence>
<feature type="region of interest" description="Disordered" evidence="2">
    <location>
        <begin position="1059"/>
        <end position="1100"/>
    </location>
</feature>
<dbReference type="PANTHER" id="PTHR21020">
    <property type="entry name" value="ZINC FINGER PROTEIN 800"/>
    <property type="match status" value="1"/>
</dbReference>
<evidence type="ECO:0000256" key="2">
    <source>
        <dbReference type="SAM" id="MobiDB-lite"/>
    </source>
</evidence>
<dbReference type="PROSITE" id="PS00028">
    <property type="entry name" value="ZINC_FINGER_C2H2_1"/>
    <property type="match status" value="3"/>
</dbReference>